<sequence length="15" mass="1482">MAPALNRLAQAAAAI</sequence>
<keyword evidence="2" id="KW-1185">Reference proteome</keyword>
<dbReference type="Proteomes" id="UP000219338">
    <property type="component" value="Unassembled WGS sequence"/>
</dbReference>
<reference evidence="2" key="1">
    <citation type="journal article" date="2017" name="Nat. Ecol. Evol.">
        <title>Genome expansion and lineage-specific genetic innovations in the forest pathogenic fungi Armillaria.</title>
        <authorList>
            <person name="Sipos G."/>
            <person name="Prasanna A.N."/>
            <person name="Walter M.C."/>
            <person name="O'Connor E."/>
            <person name="Balint B."/>
            <person name="Krizsan K."/>
            <person name="Kiss B."/>
            <person name="Hess J."/>
            <person name="Varga T."/>
            <person name="Slot J."/>
            <person name="Riley R."/>
            <person name="Boka B."/>
            <person name="Rigling D."/>
            <person name="Barry K."/>
            <person name="Lee J."/>
            <person name="Mihaltcheva S."/>
            <person name="LaButti K."/>
            <person name="Lipzen A."/>
            <person name="Waldron R."/>
            <person name="Moloney N.M."/>
            <person name="Sperisen C."/>
            <person name="Kredics L."/>
            <person name="Vagvoelgyi C."/>
            <person name="Patrignani A."/>
            <person name="Fitzpatrick D."/>
            <person name="Nagy I."/>
            <person name="Doyle S."/>
            <person name="Anderson J.B."/>
            <person name="Grigoriev I.V."/>
            <person name="Gueldener U."/>
            <person name="Muensterkoetter M."/>
            <person name="Nagy L.G."/>
        </authorList>
    </citation>
    <scope>NUCLEOTIDE SEQUENCE [LARGE SCALE GENOMIC DNA]</scope>
    <source>
        <strain evidence="2">C18/9</strain>
    </source>
</reference>
<proteinExistence type="predicted"/>
<organism evidence="1 2">
    <name type="scientific">Armillaria ostoyae</name>
    <name type="common">Armillaria root rot fungus</name>
    <dbReference type="NCBI Taxonomy" id="47428"/>
    <lineage>
        <taxon>Eukaryota</taxon>
        <taxon>Fungi</taxon>
        <taxon>Dikarya</taxon>
        <taxon>Basidiomycota</taxon>
        <taxon>Agaricomycotina</taxon>
        <taxon>Agaricomycetes</taxon>
        <taxon>Agaricomycetidae</taxon>
        <taxon>Agaricales</taxon>
        <taxon>Marasmiineae</taxon>
        <taxon>Physalacriaceae</taxon>
        <taxon>Armillaria</taxon>
    </lineage>
</organism>
<evidence type="ECO:0000313" key="2">
    <source>
        <dbReference type="Proteomes" id="UP000219338"/>
    </source>
</evidence>
<protein>
    <submittedName>
        <fullName evidence="1">Uncharacterized protein</fullName>
    </submittedName>
</protein>
<gene>
    <name evidence="1" type="ORF">ARMOST_12146</name>
</gene>
<dbReference type="EMBL" id="FUEG01000009">
    <property type="protein sequence ID" value="SJL08776.1"/>
    <property type="molecule type" value="Genomic_DNA"/>
</dbReference>
<name>A0A284RJ40_ARMOS</name>
<accession>A0A284RJ40</accession>
<evidence type="ECO:0000313" key="1">
    <source>
        <dbReference type="EMBL" id="SJL08776.1"/>
    </source>
</evidence>